<evidence type="ECO:0000256" key="2">
    <source>
        <dbReference type="ARBA" id="ARBA00022490"/>
    </source>
</evidence>
<sequence length="1071" mass="116854">MQHERHRVPVTAVAFWRQDVVLAGEGSMLNAYHVRSKDLLASVNIFDGQAIHGIIIIISDANDGRALVWGGRYVRALKLSQDEDERTSVGFKLGGIAEASDWILDAAFSHSNSDGISRAAIVTAHSALTIASIDHALVVCLEQVVPGSNCILYTAHVTWLSPFKCLIASGTAFGDIIVWSAGISVHDGKHAATWQTHYTFSAHDGSVFGVQIASGEVATALGLEKHVLASCSDDRTIRLWDISDLSSRSPTIAETQRETGFGSKPMDEVHTPLCIAKVMGHISRIWHVRFLYDAQGANSDHRAVRLASFGEDATWITWSFRLQNDSSVRSKYVLQHEYTERPHTGKNIWSVAHEGSRIAVGAADGAISIRDVSGINAAEQRKSLTIPPKGCETKSDMIRSYAFTSARELLAIYDQGNIVRLFVDTDGASQFVGLSASYSDAVRGYSVCTSSDHSAGFFAGMKGNVFVYDAVKHQCYEIAKTERKVVGLFSQRIASDGEEGHALLVTNIGLQSALCLQLSFKNGKEMTRVSSKSLILPDKSFVVTSFAQHDIPGCSLAILGSRSGSIAIYNLNVGTDRDSLDALCCVSIHGKEAVTSLKVLATPHGDDINILSTGRDGTFAVHEFKRDPVGAVQLTSIHQLLLPFGPSIEGQGCINDHLWVWGFKSKSFVVYDITSQREIMNVECGGVHRNWAFEPATNGGTFVWTQASNLYYQRQTSLPFDLLNSGGHGREIKTMATSPTKAGLLIATGAEDTNIKLWLLRTTEDGHGTWRCLHTLSKHNTGLQHLWLSQDGTYLFSSGGSQEFFIWRIRYDIPNLAIGILCESTHPHSGTSDLRITSFAVQEETENFHFRITMVFSDSSIQTWQYNPHRKIWSFLTSSNYLTSCLTQCLFLSPSSSQVLIASTDGHIAISARIRHKIHQNAILSMTTTAKLANDHLDLIITGGDDNAIGLTILGDDDDDGMKKKKKKKKTCVVVPRAHAAAVTALAVVGGGGGKEEDGGFWLVTAGVDQRVKIWEIEVDEGIGIKVKLLQERFTAVADVSCMEAARLEDGQIGIVLCGVGMDVWRIEKEA</sequence>
<name>A0A139H562_9PEZI</name>
<dbReference type="SMART" id="SM00320">
    <property type="entry name" value="WD40"/>
    <property type="match status" value="6"/>
</dbReference>
<dbReference type="AlphaFoldDB" id="A0A139H562"/>
<comment type="caution">
    <text evidence="8">The sequence shown here is derived from an EMBL/GenBank/DDBJ whole genome shotgun (WGS) entry which is preliminary data.</text>
</comment>
<dbReference type="SUPFAM" id="SSF50998">
    <property type="entry name" value="Quinoprotein alcohol dehydrogenase-like"/>
    <property type="match status" value="1"/>
</dbReference>
<dbReference type="InterPro" id="IPR019775">
    <property type="entry name" value="WD40_repeat_CS"/>
</dbReference>
<dbReference type="Proteomes" id="UP000070133">
    <property type="component" value="Unassembled WGS sequence"/>
</dbReference>
<keyword evidence="9" id="KW-1185">Reference proteome</keyword>
<accession>A0A139H562</accession>
<dbReference type="OrthoDB" id="5594999at2759"/>
<keyword evidence="4" id="KW-0819">tRNA processing</keyword>
<keyword evidence="5" id="KW-0677">Repeat</keyword>
<dbReference type="SUPFAM" id="SSF50978">
    <property type="entry name" value="WD40 repeat-like"/>
    <property type="match status" value="2"/>
</dbReference>
<dbReference type="Gene3D" id="2.130.10.10">
    <property type="entry name" value="YVTN repeat-like/Quinoprotein amine dehydrogenase"/>
    <property type="match status" value="3"/>
</dbReference>
<evidence type="ECO:0000313" key="8">
    <source>
        <dbReference type="EMBL" id="KXS97508.1"/>
    </source>
</evidence>
<dbReference type="PROSITE" id="PS00678">
    <property type="entry name" value="WD_REPEATS_1"/>
    <property type="match status" value="1"/>
</dbReference>
<dbReference type="PROSITE" id="PS50082">
    <property type="entry name" value="WD_REPEATS_2"/>
    <property type="match status" value="2"/>
</dbReference>
<dbReference type="GO" id="GO:0030488">
    <property type="term" value="P:tRNA methylation"/>
    <property type="evidence" value="ECO:0007669"/>
    <property type="project" value="TreeGrafter"/>
</dbReference>
<dbReference type="InterPro" id="IPR051973">
    <property type="entry name" value="tRNA_Anticodon_Mtase-Reg"/>
</dbReference>
<dbReference type="InterPro" id="IPR001680">
    <property type="entry name" value="WD40_rpt"/>
</dbReference>
<evidence type="ECO:0000256" key="1">
    <source>
        <dbReference type="ARBA" id="ARBA00004496"/>
    </source>
</evidence>
<comment type="similarity">
    <text evidence="6">Belongs to the WD repeat WDR6 family.</text>
</comment>
<evidence type="ECO:0000256" key="6">
    <source>
        <dbReference type="ARBA" id="ARBA00038255"/>
    </source>
</evidence>
<keyword evidence="2" id="KW-0963">Cytoplasm</keyword>
<keyword evidence="3 7" id="KW-0853">WD repeat</keyword>
<evidence type="ECO:0000256" key="4">
    <source>
        <dbReference type="ARBA" id="ARBA00022694"/>
    </source>
</evidence>
<dbReference type="GO" id="GO:0005737">
    <property type="term" value="C:cytoplasm"/>
    <property type="evidence" value="ECO:0007669"/>
    <property type="project" value="UniProtKB-SubCell"/>
</dbReference>
<dbReference type="EMBL" id="LFZN01000140">
    <property type="protein sequence ID" value="KXS97508.1"/>
    <property type="molecule type" value="Genomic_DNA"/>
</dbReference>
<feature type="repeat" description="WD" evidence="7">
    <location>
        <begin position="725"/>
        <end position="758"/>
    </location>
</feature>
<dbReference type="STRING" id="321146.A0A139H562"/>
<dbReference type="InterPro" id="IPR011047">
    <property type="entry name" value="Quinoprotein_ADH-like_sf"/>
</dbReference>
<dbReference type="PANTHER" id="PTHR14344">
    <property type="entry name" value="WD REPEAT PROTEIN"/>
    <property type="match status" value="1"/>
</dbReference>
<protein>
    <submittedName>
        <fullName evidence="8">Uncharacterized protein</fullName>
    </submittedName>
</protein>
<evidence type="ECO:0000256" key="5">
    <source>
        <dbReference type="ARBA" id="ARBA00022737"/>
    </source>
</evidence>
<feature type="repeat" description="WD" evidence="7">
    <location>
        <begin position="228"/>
        <end position="243"/>
    </location>
</feature>
<dbReference type="InterPro" id="IPR015943">
    <property type="entry name" value="WD40/YVTN_repeat-like_dom_sf"/>
</dbReference>
<comment type="subcellular location">
    <subcellularLocation>
        <location evidence="1">Cytoplasm</location>
    </subcellularLocation>
</comment>
<dbReference type="PANTHER" id="PTHR14344:SF3">
    <property type="entry name" value="WD REPEAT-CONTAINING PROTEIN 6"/>
    <property type="match status" value="1"/>
</dbReference>
<reference evidence="8 9" key="1">
    <citation type="submission" date="2015-07" db="EMBL/GenBank/DDBJ databases">
        <title>Comparative genomics of the Sigatoka disease complex on banana suggests a link between parallel evolutionary changes in Pseudocercospora fijiensis and Pseudocercospora eumusae and increased virulence on the banana host.</title>
        <authorList>
            <person name="Chang T.-C."/>
            <person name="Salvucci A."/>
            <person name="Crous P.W."/>
            <person name="Stergiopoulos I."/>
        </authorList>
    </citation>
    <scope>NUCLEOTIDE SEQUENCE [LARGE SCALE GENOMIC DNA]</scope>
    <source>
        <strain evidence="8 9">CBS 114824</strain>
    </source>
</reference>
<dbReference type="InterPro" id="IPR036322">
    <property type="entry name" value="WD40_repeat_dom_sf"/>
</dbReference>
<dbReference type="Pfam" id="PF00400">
    <property type="entry name" value="WD40"/>
    <property type="match status" value="2"/>
</dbReference>
<gene>
    <name evidence="8" type="ORF">AC578_4593</name>
</gene>
<evidence type="ECO:0000256" key="3">
    <source>
        <dbReference type="ARBA" id="ARBA00022574"/>
    </source>
</evidence>
<organism evidence="8 9">
    <name type="scientific">Pseudocercospora eumusae</name>
    <dbReference type="NCBI Taxonomy" id="321146"/>
    <lineage>
        <taxon>Eukaryota</taxon>
        <taxon>Fungi</taxon>
        <taxon>Dikarya</taxon>
        <taxon>Ascomycota</taxon>
        <taxon>Pezizomycotina</taxon>
        <taxon>Dothideomycetes</taxon>
        <taxon>Dothideomycetidae</taxon>
        <taxon>Mycosphaerellales</taxon>
        <taxon>Mycosphaerellaceae</taxon>
        <taxon>Pseudocercospora</taxon>
    </lineage>
</organism>
<evidence type="ECO:0000313" key="9">
    <source>
        <dbReference type="Proteomes" id="UP000070133"/>
    </source>
</evidence>
<evidence type="ECO:0000256" key="7">
    <source>
        <dbReference type="PROSITE-ProRule" id="PRU00221"/>
    </source>
</evidence>
<proteinExistence type="inferred from homology"/>